<comment type="caution">
    <text evidence="1">The sequence shown here is derived from an EMBL/GenBank/DDBJ whole genome shotgun (WGS) entry which is preliminary data.</text>
</comment>
<dbReference type="Proteomes" id="UP000220959">
    <property type="component" value="Unassembled WGS sequence"/>
</dbReference>
<sequence>MGMRVDIVTLFPEMCQQVLDASILGRAAKKGYIETHCHQIRDYTKNKQKQTDDYPYGGGCGMVLYAQPIADCLRAVQQEVAQQGRPAPHIVFLTAGGQRYTEEHARRLAQYDNLTLVCGHYEGIDERVIEAFADEEISIGDYILTGGELASLVVADSVLRLKPGVLAEQKGYEEESYWDGLLEYPQYTRPEVWEGRAVPQVLLGGDHQKIDAWRGEKSRERTRLRRPELYEQWCVSHPVTELPKWKRGENVRLVKTDEQFAAAARIFLEGRRTVCAENWTAEYCAGMTEEEYLLQLRQEKAAGWACYLHTTKDVPDGIVSVNHKVGHVEHLFVTESARGKGIGQKLLDFARKKLPEHKHPVLSVLNTNSRAIALYTRMGWKLTGEMELEFVPEQYPAVVKKCALVLMRYEGAVQE</sequence>
<proteinExistence type="predicted"/>
<dbReference type="EMBL" id="NMTR01000021">
    <property type="protein sequence ID" value="PDX60083.1"/>
    <property type="molecule type" value="Genomic_DNA"/>
</dbReference>
<protein>
    <submittedName>
        <fullName evidence="1">tRNA (Guanosine(37)-N1)-methyltransferase TrmD</fullName>
    </submittedName>
</protein>
<name>A0ACC9CWC8_9FIRM</name>
<gene>
    <name evidence="1" type="ORF">CGS49_08635</name>
</gene>
<evidence type="ECO:0000313" key="1">
    <source>
        <dbReference type="EMBL" id="PDX60083.1"/>
    </source>
</evidence>
<accession>A0ACC9CWC8</accession>
<keyword evidence="2" id="KW-1185">Reference proteome</keyword>
<evidence type="ECO:0000313" key="2">
    <source>
        <dbReference type="Proteomes" id="UP000220959"/>
    </source>
</evidence>
<organism evidence="1 2">
    <name type="scientific">Faecalibacterium langellae</name>
    <dbReference type="NCBI Taxonomy" id="3435293"/>
    <lineage>
        <taxon>Bacteria</taxon>
        <taxon>Bacillati</taxon>
        <taxon>Bacillota</taxon>
        <taxon>Clostridia</taxon>
        <taxon>Eubacteriales</taxon>
        <taxon>Oscillospiraceae</taxon>
        <taxon>Faecalibacterium</taxon>
    </lineage>
</organism>
<reference evidence="1 2" key="1">
    <citation type="journal article" date="2017" name="Front. Microbiol.">
        <title>New Insights into the Diversity of the Genus Faecalibacterium.</title>
        <authorList>
            <person name="Benevides L."/>
            <person name="Burman S."/>
            <person name="Martin R."/>
            <person name="Robert V."/>
            <person name="Thomas M."/>
            <person name="Miquel S."/>
            <person name="Chain F."/>
            <person name="Sokol H."/>
            <person name="Bermudez-Humaran L.G."/>
            <person name="Morrison M."/>
            <person name="Langella P."/>
            <person name="Azevedo V.A."/>
            <person name="Chatel J.M."/>
            <person name="Soares S."/>
        </authorList>
    </citation>
    <scope>NUCLEOTIDE SEQUENCE [LARGE SCALE GENOMIC DNA]</scope>
    <source>
        <strain evidence="2">CNCM I-4541</strain>
    </source>
</reference>